<keyword evidence="2" id="KW-1185">Reference proteome</keyword>
<accession>A0ABV9KMF0</accession>
<comment type="caution">
    <text evidence="1">The sequence shown here is derived from an EMBL/GenBank/DDBJ whole genome shotgun (WGS) entry which is preliminary data.</text>
</comment>
<evidence type="ECO:0000313" key="1">
    <source>
        <dbReference type="EMBL" id="MFC4670771.1"/>
    </source>
</evidence>
<protein>
    <recommendedName>
        <fullName evidence="3">Cobalt transporter</fullName>
    </recommendedName>
</protein>
<name>A0ABV9KMF0_9RHOB</name>
<dbReference type="RefSeq" id="WP_380720153.1">
    <property type="nucleotide sequence ID" value="NZ_JBHSGI010000029.1"/>
</dbReference>
<proteinExistence type="predicted"/>
<organism evidence="1 2">
    <name type="scientific">Seohaeicola nanhaiensis</name>
    <dbReference type="NCBI Taxonomy" id="1387282"/>
    <lineage>
        <taxon>Bacteria</taxon>
        <taxon>Pseudomonadati</taxon>
        <taxon>Pseudomonadota</taxon>
        <taxon>Alphaproteobacteria</taxon>
        <taxon>Rhodobacterales</taxon>
        <taxon>Roseobacteraceae</taxon>
        <taxon>Seohaeicola</taxon>
    </lineage>
</organism>
<dbReference type="Proteomes" id="UP001595973">
    <property type="component" value="Unassembled WGS sequence"/>
</dbReference>
<evidence type="ECO:0008006" key="3">
    <source>
        <dbReference type="Google" id="ProtNLM"/>
    </source>
</evidence>
<gene>
    <name evidence="1" type="ORF">ACFO5X_19630</name>
</gene>
<sequence>MAFILWSIVLSGVVHAHVEGAEPRGHSSVFLDHPNPSVGTAEGKIHAATGHCSGAATCHAMFLPPMTNDAFAPETEDAPSVELTQVAALTPVYGLFRPPRRG</sequence>
<reference evidence="2" key="1">
    <citation type="journal article" date="2019" name="Int. J. Syst. Evol. Microbiol.">
        <title>The Global Catalogue of Microorganisms (GCM) 10K type strain sequencing project: providing services to taxonomists for standard genome sequencing and annotation.</title>
        <authorList>
            <consortium name="The Broad Institute Genomics Platform"/>
            <consortium name="The Broad Institute Genome Sequencing Center for Infectious Disease"/>
            <person name="Wu L."/>
            <person name="Ma J."/>
        </authorList>
    </citation>
    <scope>NUCLEOTIDE SEQUENCE [LARGE SCALE GENOMIC DNA]</scope>
    <source>
        <strain evidence="2">CGMCC 4.7283</strain>
    </source>
</reference>
<evidence type="ECO:0000313" key="2">
    <source>
        <dbReference type="Proteomes" id="UP001595973"/>
    </source>
</evidence>
<dbReference type="EMBL" id="JBHSGI010000029">
    <property type="protein sequence ID" value="MFC4670771.1"/>
    <property type="molecule type" value="Genomic_DNA"/>
</dbReference>